<dbReference type="AlphaFoldDB" id="A0A918YNJ0"/>
<evidence type="ECO:0000313" key="5">
    <source>
        <dbReference type="EMBL" id="GHE09712.1"/>
    </source>
</evidence>
<organism evidence="5 6">
    <name type="scientific">Streptomyces alanosinicus</name>
    <dbReference type="NCBI Taxonomy" id="68171"/>
    <lineage>
        <taxon>Bacteria</taxon>
        <taxon>Bacillati</taxon>
        <taxon>Actinomycetota</taxon>
        <taxon>Actinomycetes</taxon>
        <taxon>Kitasatosporales</taxon>
        <taxon>Streptomycetaceae</taxon>
        <taxon>Streptomyces</taxon>
    </lineage>
</organism>
<protein>
    <recommendedName>
        <fullName evidence="7">HTH-like domain-containing protein</fullName>
    </recommendedName>
</protein>
<dbReference type="InterPro" id="IPR000086">
    <property type="entry name" value="NUDIX_hydrolase_dom"/>
</dbReference>
<feature type="compositionally biased region" description="Basic residues" evidence="2">
    <location>
        <begin position="60"/>
        <end position="69"/>
    </location>
</feature>
<comment type="caution">
    <text evidence="5">The sequence shown here is derived from an EMBL/GenBank/DDBJ whole genome shotgun (WGS) entry which is preliminary data.</text>
</comment>
<dbReference type="PRINTS" id="PR00502">
    <property type="entry name" value="NUDIXFAMILY"/>
</dbReference>
<dbReference type="InterPro" id="IPR020476">
    <property type="entry name" value="Nudix_hydrolase"/>
</dbReference>
<name>A0A918YNJ0_9ACTN</name>
<keyword evidence="1" id="KW-0378">Hydrolase</keyword>
<keyword evidence="6" id="KW-1185">Reference proteome</keyword>
<dbReference type="SUPFAM" id="SSF55811">
    <property type="entry name" value="Nudix"/>
    <property type="match status" value="1"/>
</dbReference>
<sequence length="265" mass="29116">MNPTYKPGWDLPGGMAESNEAPEDAVRREPVEELGLHVTLHGLPIVDWVAPHGPWDNTHQGRRTARRLGRTPPGPRGHNHTHAGLLDHGPLTSRFEFVGDHRGAFGVKRPCTVLTLSASGFLPVLKTVPVRAVKKAADTALIRRMCKVHAESGRTYGRTYGAKRITAELRANGLIANRERAERIIPQQAVQGRRLKRRHRTSMSAPPPRRGPDLLRQDVTALSPHPPPTLPGSVTSHTCLSPAGLMPAWPRLSRNQPRPEPSQSS</sequence>
<feature type="compositionally biased region" description="Polar residues" evidence="2">
    <location>
        <begin position="253"/>
        <end position="265"/>
    </location>
</feature>
<evidence type="ECO:0000259" key="3">
    <source>
        <dbReference type="Pfam" id="PF00293"/>
    </source>
</evidence>
<feature type="domain" description="Nudix hydrolase" evidence="3">
    <location>
        <begin position="6"/>
        <end position="57"/>
    </location>
</feature>
<reference evidence="5" key="1">
    <citation type="journal article" date="2014" name="Int. J. Syst. Evol. Microbiol.">
        <title>Complete genome sequence of Corynebacterium casei LMG S-19264T (=DSM 44701T), isolated from a smear-ripened cheese.</title>
        <authorList>
            <consortium name="US DOE Joint Genome Institute (JGI-PGF)"/>
            <person name="Walter F."/>
            <person name="Albersmeier A."/>
            <person name="Kalinowski J."/>
            <person name="Ruckert C."/>
        </authorList>
    </citation>
    <scope>NUCLEOTIDE SEQUENCE</scope>
    <source>
        <strain evidence="5">JCM 4714</strain>
    </source>
</reference>
<dbReference type="GO" id="GO:0016787">
    <property type="term" value="F:hydrolase activity"/>
    <property type="evidence" value="ECO:0007669"/>
    <property type="project" value="UniProtKB-KW"/>
</dbReference>
<dbReference type="InterPro" id="IPR025948">
    <property type="entry name" value="HTH-like_dom"/>
</dbReference>
<accession>A0A918YNJ0</accession>
<dbReference type="Proteomes" id="UP000655443">
    <property type="component" value="Unassembled WGS sequence"/>
</dbReference>
<feature type="region of interest" description="Disordered" evidence="2">
    <location>
        <begin position="56"/>
        <end position="86"/>
    </location>
</feature>
<feature type="domain" description="HTH-like" evidence="4">
    <location>
        <begin position="140"/>
        <end position="198"/>
    </location>
</feature>
<proteinExistence type="predicted"/>
<evidence type="ECO:0008006" key="7">
    <source>
        <dbReference type="Google" id="ProtNLM"/>
    </source>
</evidence>
<evidence type="ECO:0000256" key="1">
    <source>
        <dbReference type="ARBA" id="ARBA00022801"/>
    </source>
</evidence>
<feature type="region of interest" description="Disordered" evidence="2">
    <location>
        <begin position="185"/>
        <end position="265"/>
    </location>
</feature>
<dbReference type="Pfam" id="PF13276">
    <property type="entry name" value="HTH_21"/>
    <property type="match status" value="1"/>
</dbReference>
<dbReference type="EMBL" id="BMVG01000020">
    <property type="protein sequence ID" value="GHE09712.1"/>
    <property type="molecule type" value="Genomic_DNA"/>
</dbReference>
<gene>
    <name evidence="5" type="ORF">GCM10010339_63040</name>
</gene>
<evidence type="ECO:0000256" key="2">
    <source>
        <dbReference type="SAM" id="MobiDB-lite"/>
    </source>
</evidence>
<dbReference type="Pfam" id="PF00293">
    <property type="entry name" value="NUDIX"/>
    <property type="match status" value="1"/>
</dbReference>
<reference evidence="5" key="2">
    <citation type="submission" date="2020-09" db="EMBL/GenBank/DDBJ databases">
        <authorList>
            <person name="Sun Q."/>
            <person name="Ohkuma M."/>
        </authorList>
    </citation>
    <scope>NUCLEOTIDE SEQUENCE</scope>
    <source>
        <strain evidence="5">JCM 4714</strain>
    </source>
</reference>
<evidence type="ECO:0000259" key="4">
    <source>
        <dbReference type="Pfam" id="PF13276"/>
    </source>
</evidence>
<feature type="region of interest" description="Disordered" evidence="2">
    <location>
        <begin position="1"/>
        <end position="24"/>
    </location>
</feature>
<dbReference type="InterPro" id="IPR015797">
    <property type="entry name" value="NUDIX_hydrolase-like_dom_sf"/>
</dbReference>
<evidence type="ECO:0000313" key="6">
    <source>
        <dbReference type="Proteomes" id="UP000655443"/>
    </source>
</evidence>
<dbReference type="Gene3D" id="3.90.79.10">
    <property type="entry name" value="Nucleoside Triphosphate Pyrophosphohydrolase"/>
    <property type="match status" value="1"/>
</dbReference>